<dbReference type="EMBL" id="CAICTM010000019">
    <property type="protein sequence ID" value="CAB9497377.1"/>
    <property type="molecule type" value="Genomic_DNA"/>
</dbReference>
<dbReference type="InterPro" id="IPR023214">
    <property type="entry name" value="HAD_sf"/>
</dbReference>
<dbReference type="GO" id="GO:0006281">
    <property type="term" value="P:DNA repair"/>
    <property type="evidence" value="ECO:0007669"/>
    <property type="project" value="TreeGrafter"/>
</dbReference>
<dbReference type="InterPro" id="IPR036412">
    <property type="entry name" value="HAD-like_sf"/>
</dbReference>
<dbReference type="PANTHER" id="PTHR43434:SF22">
    <property type="entry name" value="PHOSPHOGLYCOLATE PHOSPHATASE"/>
    <property type="match status" value="1"/>
</dbReference>
<dbReference type="SUPFAM" id="SSF56784">
    <property type="entry name" value="HAD-like"/>
    <property type="match status" value="1"/>
</dbReference>
<dbReference type="SFLD" id="SFLDS00003">
    <property type="entry name" value="Haloacid_Dehalogenase"/>
    <property type="match status" value="1"/>
</dbReference>
<reference evidence="1" key="1">
    <citation type="submission" date="2020-06" db="EMBL/GenBank/DDBJ databases">
        <authorList>
            <consortium name="Plant Systems Biology data submission"/>
        </authorList>
    </citation>
    <scope>NUCLEOTIDE SEQUENCE</scope>
    <source>
        <strain evidence="1">D6</strain>
    </source>
</reference>
<protein>
    <submittedName>
        <fullName evidence="1">Haloacid dehalogenase-like hydrolase</fullName>
    </submittedName>
</protein>
<name>A0A9N8D6P2_9STRA</name>
<dbReference type="GO" id="GO:0008967">
    <property type="term" value="F:phosphoglycolate phosphatase activity"/>
    <property type="evidence" value="ECO:0007669"/>
    <property type="project" value="TreeGrafter"/>
</dbReference>
<sequence>MMKQPLIPKELVLFEGSQSDNDPSFLCLYENKMVQEESAQAAAAAFVKRLRDSPTTPKMVVFDKDGTLGDCTASLRRWVHHMTAKVESVLKHKNLTKQFHTQIGWDAARDNVVPSAPVAAGTWDDIVGLVYSFLMDLENEWNVTIITKELTLQWHEELGDLHGQDTPLMDDLPGMMRACQELGYTVAICTSDDRNGTDKAMKGWGIDNVVQFSICGNEVSQGKPSAVPLQTLCQQVSAETATTILPQHCIVVGDTSSDTGMARAANAGFCVGVLTGSGTTSQLLDTGAHLILPDVGHVPELLETFQRLADEARQQQVHQ</sequence>
<dbReference type="InterPro" id="IPR050155">
    <property type="entry name" value="HAD-like_hydrolase_sf"/>
</dbReference>
<dbReference type="Proteomes" id="UP001153069">
    <property type="component" value="Unassembled WGS sequence"/>
</dbReference>
<comment type="caution">
    <text evidence="1">The sequence shown here is derived from an EMBL/GenBank/DDBJ whole genome shotgun (WGS) entry which is preliminary data.</text>
</comment>
<dbReference type="CDD" id="cd01427">
    <property type="entry name" value="HAD_like"/>
    <property type="match status" value="1"/>
</dbReference>
<gene>
    <name evidence="1" type="ORF">SEMRO_19_G013280.1</name>
</gene>
<dbReference type="OrthoDB" id="48247at2759"/>
<evidence type="ECO:0000313" key="1">
    <source>
        <dbReference type="EMBL" id="CAB9497377.1"/>
    </source>
</evidence>
<accession>A0A9N8D6P2</accession>
<proteinExistence type="predicted"/>
<dbReference type="Pfam" id="PF00702">
    <property type="entry name" value="Hydrolase"/>
    <property type="match status" value="1"/>
</dbReference>
<dbReference type="PANTHER" id="PTHR43434">
    <property type="entry name" value="PHOSPHOGLYCOLATE PHOSPHATASE"/>
    <property type="match status" value="1"/>
</dbReference>
<dbReference type="AlphaFoldDB" id="A0A9N8D6P2"/>
<dbReference type="SFLD" id="SFLDG01129">
    <property type="entry name" value="C1.5:_HAD__Beta-PGM__Phosphata"/>
    <property type="match status" value="1"/>
</dbReference>
<organism evidence="1 2">
    <name type="scientific">Seminavis robusta</name>
    <dbReference type="NCBI Taxonomy" id="568900"/>
    <lineage>
        <taxon>Eukaryota</taxon>
        <taxon>Sar</taxon>
        <taxon>Stramenopiles</taxon>
        <taxon>Ochrophyta</taxon>
        <taxon>Bacillariophyta</taxon>
        <taxon>Bacillariophyceae</taxon>
        <taxon>Bacillariophycidae</taxon>
        <taxon>Naviculales</taxon>
        <taxon>Naviculaceae</taxon>
        <taxon>Seminavis</taxon>
    </lineage>
</organism>
<keyword evidence="1" id="KW-0378">Hydrolase</keyword>
<dbReference type="Gene3D" id="3.40.50.1000">
    <property type="entry name" value="HAD superfamily/HAD-like"/>
    <property type="match status" value="1"/>
</dbReference>
<keyword evidence="2" id="KW-1185">Reference proteome</keyword>
<evidence type="ECO:0000313" key="2">
    <source>
        <dbReference type="Proteomes" id="UP001153069"/>
    </source>
</evidence>